<dbReference type="STRING" id="394193.SAMN04489732_108237"/>
<keyword evidence="4" id="KW-1185">Reference proteome</keyword>
<keyword evidence="1" id="KW-0472">Membrane</keyword>
<organism evidence="3 4">
    <name type="scientific">Amycolatopsis saalfeldensis</name>
    <dbReference type="NCBI Taxonomy" id="394193"/>
    <lineage>
        <taxon>Bacteria</taxon>
        <taxon>Bacillati</taxon>
        <taxon>Actinomycetota</taxon>
        <taxon>Actinomycetes</taxon>
        <taxon>Pseudonocardiales</taxon>
        <taxon>Pseudonocardiaceae</taxon>
        <taxon>Amycolatopsis</taxon>
    </lineage>
</organism>
<protein>
    <submittedName>
        <fullName evidence="3">Undecaprenyl-diphosphatase</fullName>
    </submittedName>
</protein>
<dbReference type="InterPro" id="IPR000326">
    <property type="entry name" value="PAP2/HPO"/>
</dbReference>
<dbReference type="EMBL" id="FOEF01000008">
    <property type="protein sequence ID" value="SEP41935.1"/>
    <property type="molecule type" value="Genomic_DNA"/>
</dbReference>
<evidence type="ECO:0000313" key="3">
    <source>
        <dbReference type="EMBL" id="SEP41935.1"/>
    </source>
</evidence>
<dbReference type="Gene3D" id="1.20.144.10">
    <property type="entry name" value="Phosphatidic acid phosphatase type 2/haloperoxidase"/>
    <property type="match status" value="1"/>
</dbReference>
<dbReference type="SUPFAM" id="SSF48317">
    <property type="entry name" value="Acid phosphatase/Vanadium-dependent haloperoxidase"/>
    <property type="match status" value="1"/>
</dbReference>
<dbReference type="SMART" id="SM00014">
    <property type="entry name" value="acidPPc"/>
    <property type="match status" value="1"/>
</dbReference>
<dbReference type="Proteomes" id="UP000198582">
    <property type="component" value="Unassembled WGS sequence"/>
</dbReference>
<evidence type="ECO:0000313" key="4">
    <source>
        <dbReference type="Proteomes" id="UP000198582"/>
    </source>
</evidence>
<feature type="transmembrane region" description="Helical" evidence="1">
    <location>
        <begin position="132"/>
        <end position="150"/>
    </location>
</feature>
<feature type="domain" description="Phosphatidic acid phosphatase type 2/haloperoxidase" evidence="2">
    <location>
        <begin position="95"/>
        <end position="202"/>
    </location>
</feature>
<evidence type="ECO:0000256" key="1">
    <source>
        <dbReference type="SAM" id="Phobius"/>
    </source>
</evidence>
<dbReference type="AlphaFoldDB" id="A0A1H8XPW2"/>
<keyword evidence="1" id="KW-0812">Transmembrane</keyword>
<dbReference type="InterPro" id="IPR036938">
    <property type="entry name" value="PAP2/HPO_sf"/>
</dbReference>
<proteinExistence type="predicted"/>
<accession>A0A1H8XPW2</accession>
<dbReference type="OrthoDB" id="3822538at2"/>
<dbReference type="RefSeq" id="WP_091618428.1">
    <property type="nucleotide sequence ID" value="NZ_FOEF01000008.1"/>
</dbReference>
<dbReference type="Pfam" id="PF01569">
    <property type="entry name" value="PAP2"/>
    <property type="match status" value="1"/>
</dbReference>
<feature type="transmembrane region" description="Helical" evidence="1">
    <location>
        <begin position="60"/>
        <end position="83"/>
    </location>
</feature>
<evidence type="ECO:0000259" key="2">
    <source>
        <dbReference type="SMART" id="SM00014"/>
    </source>
</evidence>
<sequence length="218" mass="22479">MRTAVRPALPASVRAPSLALAGLGLVTLVVLGLLFAGHSAPSTFDAGLLPGPDGLPDPWWYFANAIDFCGEPVGSAILMVLFVGGSLLAGRTRTAVLTLVGCGITVALTSISKPVTGRTIHGSFLSYPSGHTAFATALALIAAFVLVDRFRLGRAPAVALMLGLALVCGFLMAWAEVGLGAHYPTDTIGGFATALAVIPATAFVADRVWLRRHETGSR</sequence>
<feature type="transmembrane region" description="Helical" evidence="1">
    <location>
        <begin position="95"/>
        <end position="112"/>
    </location>
</feature>
<gene>
    <name evidence="3" type="ORF">SAMN04489732_108237</name>
</gene>
<name>A0A1H8XPW2_9PSEU</name>
<reference evidence="4" key="1">
    <citation type="submission" date="2016-10" db="EMBL/GenBank/DDBJ databases">
        <authorList>
            <person name="Varghese N."/>
            <person name="Submissions S."/>
        </authorList>
    </citation>
    <scope>NUCLEOTIDE SEQUENCE [LARGE SCALE GENOMIC DNA]</scope>
    <source>
        <strain evidence="4">DSM 44993</strain>
    </source>
</reference>
<keyword evidence="1" id="KW-1133">Transmembrane helix</keyword>
<feature type="transmembrane region" description="Helical" evidence="1">
    <location>
        <begin position="157"/>
        <end position="175"/>
    </location>
</feature>
<feature type="transmembrane region" description="Helical" evidence="1">
    <location>
        <begin position="187"/>
        <end position="210"/>
    </location>
</feature>